<dbReference type="InterPro" id="IPR009809">
    <property type="entry name" value="ZapC"/>
</dbReference>
<dbReference type="InterPro" id="IPR048373">
    <property type="entry name" value="ZapC_N"/>
</dbReference>
<dbReference type="Pfam" id="PF21083">
    <property type="entry name" value="ZapC_N"/>
    <property type="match status" value="1"/>
</dbReference>
<protein>
    <recommendedName>
        <fullName evidence="5">Cell division protein ZapC</fullName>
    </recommendedName>
</protein>
<dbReference type="Proteomes" id="UP000035062">
    <property type="component" value="Unassembled WGS sequence"/>
</dbReference>
<feature type="domain" description="Cell-division protein ZapC N-terminal" evidence="7">
    <location>
        <begin position="1"/>
        <end position="81"/>
    </location>
</feature>
<keyword evidence="4 5" id="KW-0131">Cell cycle</keyword>
<comment type="subunit">
    <text evidence="5">Interacts directly with FtsZ.</text>
</comment>
<sequence>MLTPSEQWTWHYCPQKDRLLLEIDDQLQFCSDLSGANLHSRIQQQPFSLEEAESYWRFHDALLPVISDDALRLELTLHALANRYRQLSAHKSWYFATQRSQDSGLYQLVQLQGKDTITALVVASDLECVECLLLEAGESLAGKLLARSTVIRVLRNRATPIEQDVNLARTA</sequence>
<comment type="similarity">
    <text evidence="5">Belongs to the ZapC family.</text>
</comment>
<dbReference type="GO" id="GO:0043093">
    <property type="term" value="P:FtsZ-dependent cytokinesis"/>
    <property type="evidence" value="ECO:0007669"/>
    <property type="project" value="UniProtKB-UniRule"/>
</dbReference>
<dbReference type="EMBL" id="AKKU01000009">
    <property type="protein sequence ID" value="EIW89925.1"/>
    <property type="molecule type" value="Genomic_DNA"/>
</dbReference>
<dbReference type="PATRIC" id="fig|1195246.3.peg.681"/>
<name>I9DUT5_9ALTE</name>
<dbReference type="InterPro" id="IPR048372">
    <property type="entry name" value="ZapC_C"/>
</dbReference>
<gene>
    <name evidence="5" type="primary">zapC</name>
    <name evidence="8" type="ORF">AGRI_03494</name>
</gene>
<comment type="function">
    <text evidence="5">Contributes to the efficiency of the cell division process by stabilizing the polymeric form of the cell division protein FtsZ. Acts by promoting interactions between FtsZ protofilaments and suppressing the GTPase activity of FtsZ.</text>
</comment>
<keyword evidence="2 5" id="KW-0132">Cell division</keyword>
<proteinExistence type="inferred from homology"/>
<evidence type="ECO:0000259" key="6">
    <source>
        <dbReference type="Pfam" id="PF07126"/>
    </source>
</evidence>
<keyword evidence="3 5" id="KW-0717">Septation</keyword>
<dbReference type="GO" id="GO:0005737">
    <property type="term" value="C:cytoplasm"/>
    <property type="evidence" value="ECO:0007669"/>
    <property type="project" value="UniProtKB-SubCell"/>
</dbReference>
<keyword evidence="1 5" id="KW-0963">Cytoplasm</keyword>
<evidence type="ECO:0000256" key="5">
    <source>
        <dbReference type="HAMAP-Rule" id="MF_00906"/>
    </source>
</evidence>
<feature type="domain" description="Cell-division protein ZapC C-terminal" evidence="6">
    <location>
        <begin position="91"/>
        <end position="163"/>
    </location>
</feature>
<dbReference type="RefSeq" id="WP_008983630.1">
    <property type="nucleotide sequence ID" value="NZ_AKKU01000009.1"/>
</dbReference>
<accession>I9DUT5</accession>
<evidence type="ECO:0000256" key="3">
    <source>
        <dbReference type="ARBA" id="ARBA00023210"/>
    </source>
</evidence>
<dbReference type="STRING" id="1195246.AGRI_03494"/>
<organism evidence="8 9">
    <name type="scientific">Alishewanella agri BL06</name>
    <dbReference type="NCBI Taxonomy" id="1195246"/>
    <lineage>
        <taxon>Bacteria</taxon>
        <taxon>Pseudomonadati</taxon>
        <taxon>Pseudomonadota</taxon>
        <taxon>Gammaproteobacteria</taxon>
        <taxon>Alteromonadales</taxon>
        <taxon>Alteromonadaceae</taxon>
        <taxon>Alishewanella</taxon>
    </lineage>
</organism>
<evidence type="ECO:0000313" key="9">
    <source>
        <dbReference type="Proteomes" id="UP000035062"/>
    </source>
</evidence>
<evidence type="ECO:0000256" key="4">
    <source>
        <dbReference type="ARBA" id="ARBA00023306"/>
    </source>
</evidence>
<dbReference type="GO" id="GO:0000917">
    <property type="term" value="P:division septum assembly"/>
    <property type="evidence" value="ECO:0007669"/>
    <property type="project" value="UniProtKB-KW"/>
</dbReference>
<evidence type="ECO:0000313" key="8">
    <source>
        <dbReference type="EMBL" id="EIW89925.1"/>
    </source>
</evidence>
<evidence type="ECO:0000256" key="1">
    <source>
        <dbReference type="ARBA" id="ARBA00022490"/>
    </source>
</evidence>
<dbReference type="HAMAP" id="MF_00906">
    <property type="entry name" value="ZapC"/>
    <property type="match status" value="1"/>
</dbReference>
<dbReference type="AlphaFoldDB" id="I9DUT5"/>
<comment type="caution">
    <text evidence="8">The sequence shown here is derived from an EMBL/GenBank/DDBJ whole genome shotgun (WGS) entry which is preliminary data.</text>
</comment>
<evidence type="ECO:0000256" key="2">
    <source>
        <dbReference type="ARBA" id="ARBA00022618"/>
    </source>
</evidence>
<comment type="subcellular location">
    <subcellularLocation>
        <location evidence="5">Cytoplasm</location>
    </subcellularLocation>
</comment>
<keyword evidence="9" id="KW-1185">Reference proteome</keyword>
<reference evidence="8 9" key="1">
    <citation type="journal article" date="2012" name="J. Bacteriol.">
        <title>Genome Sequence of Pectin-Degrading Alishewanella agri, Isolated from Landfill Soil.</title>
        <authorList>
            <person name="Kim J."/>
            <person name="Jung J."/>
            <person name="Sung J.S."/>
            <person name="Chun J."/>
            <person name="Park W."/>
        </authorList>
    </citation>
    <scope>NUCLEOTIDE SEQUENCE [LARGE SCALE GENOMIC DNA]</scope>
    <source>
        <strain evidence="8 9">BL06</strain>
    </source>
</reference>
<evidence type="ECO:0000259" key="7">
    <source>
        <dbReference type="Pfam" id="PF21083"/>
    </source>
</evidence>
<dbReference type="Pfam" id="PF07126">
    <property type="entry name" value="ZapC_C"/>
    <property type="match status" value="1"/>
</dbReference>